<dbReference type="KEGG" id="plue:EWM63_21955"/>
<keyword evidence="3" id="KW-1185">Reference proteome</keyword>
<dbReference type="OrthoDB" id="8707889at2"/>
<organism evidence="2 3">
    <name type="scientific">Pseudoduganella lutea</name>
    <dbReference type="NCBI Taxonomy" id="321985"/>
    <lineage>
        <taxon>Bacteria</taxon>
        <taxon>Pseudomonadati</taxon>
        <taxon>Pseudomonadota</taxon>
        <taxon>Betaproteobacteria</taxon>
        <taxon>Burkholderiales</taxon>
        <taxon>Oxalobacteraceae</taxon>
        <taxon>Telluria group</taxon>
        <taxon>Pseudoduganella</taxon>
    </lineage>
</organism>
<name>A0A4P6L1W6_9BURK</name>
<protein>
    <submittedName>
        <fullName evidence="2">Uncharacterized protein</fullName>
    </submittedName>
</protein>
<reference evidence="2 3" key="1">
    <citation type="submission" date="2019-02" db="EMBL/GenBank/DDBJ databases">
        <title>Draft Genome Sequences of Six Type Strains of the Genus Massilia.</title>
        <authorList>
            <person name="Miess H."/>
            <person name="Frediansyhah A."/>
            <person name="Gross H."/>
        </authorList>
    </citation>
    <scope>NUCLEOTIDE SEQUENCE [LARGE SCALE GENOMIC DNA]</scope>
    <source>
        <strain evidence="2 3">DSM 17473</strain>
    </source>
</reference>
<keyword evidence="1" id="KW-0812">Transmembrane</keyword>
<proteinExistence type="predicted"/>
<dbReference type="RefSeq" id="WP_130188435.1">
    <property type="nucleotide sequence ID" value="NZ_CP035913.1"/>
</dbReference>
<evidence type="ECO:0000313" key="2">
    <source>
        <dbReference type="EMBL" id="QBE65324.1"/>
    </source>
</evidence>
<accession>A0A4P6L1W6</accession>
<gene>
    <name evidence="2" type="ORF">EWM63_21955</name>
</gene>
<keyword evidence="1" id="KW-0472">Membrane</keyword>
<evidence type="ECO:0000256" key="1">
    <source>
        <dbReference type="SAM" id="Phobius"/>
    </source>
</evidence>
<sequence length="262" mass="27854">MTKPIPRDDTRDTFVIEGVITGLQVALDREALFAQIPPHGPAGGAAARPDAVPGDLRGQLAAAASILYYNEDTEYFVCLIGQQVVYGEFGGASKLPVGRQVRAVVEKCEGVLVAHGILSGDTGLVWVRCPRGSAAENRAGFQLAWWLFCFAMAGLAACVFLIGVPLGMGKLETLAWGAVVAAALCFGMAAWDSTSGPEIPGSATDIFRKLGFADPGHVDLNSYQYSIVHGHALVRGTETRAHYADIHCYQRAVEDGKVKLAH</sequence>
<keyword evidence="1" id="KW-1133">Transmembrane helix</keyword>
<dbReference type="EMBL" id="CP035913">
    <property type="protein sequence ID" value="QBE65324.1"/>
    <property type="molecule type" value="Genomic_DNA"/>
</dbReference>
<dbReference type="AlphaFoldDB" id="A0A4P6L1W6"/>
<evidence type="ECO:0000313" key="3">
    <source>
        <dbReference type="Proteomes" id="UP000290637"/>
    </source>
</evidence>
<dbReference type="Proteomes" id="UP000290637">
    <property type="component" value="Chromosome"/>
</dbReference>
<feature type="transmembrane region" description="Helical" evidence="1">
    <location>
        <begin position="143"/>
        <end position="168"/>
    </location>
</feature>